<organism evidence="2 3">
    <name type="scientific">Myxococcus fulvus</name>
    <dbReference type="NCBI Taxonomy" id="33"/>
    <lineage>
        <taxon>Bacteria</taxon>
        <taxon>Pseudomonadati</taxon>
        <taxon>Myxococcota</taxon>
        <taxon>Myxococcia</taxon>
        <taxon>Myxococcales</taxon>
        <taxon>Cystobacterineae</taxon>
        <taxon>Myxococcaceae</taxon>
        <taxon>Myxococcus</taxon>
    </lineage>
</organism>
<dbReference type="Proteomes" id="UP000183760">
    <property type="component" value="Unassembled WGS sequence"/>
</dbReference>
<feature type="region of interest" description="Disordered" evidence="1">
    <location>
        <begin position="1"/>
        <end position="57"/>
    </location>
</feature>
<accession>A0ABY1CLW5</accession>
<feature type="compositionally biased region" description="Basic and acidic residues" evidence="1">
    <location>
        <begin position="15"/>
        <end position="31"/>
    </location>
</feature>
<reference evidence="2 3" key="1">
    <citation type="submission" date="2016-10" db="EMBL/GenBank/DDBJ databases">
        <authorList>
            <person name="Varghese N."/>
            <person name="Submissions S."/>
        </authorList>
    </citation>
    <scope>NUCLEOTIDE SEQUENCE [LARGE SCALE GENOMIC DNA]</scope>
    <source>
        <strain evidence="2 3">DSM 16525</strain>
    </source>
</reference>
<name>A0ABY1CLW5_MYXFU</name>
<evidence type="ECO:0000313" key="3">
    <source>
        <dbReference type="Proteomes" id="UP000183760"/>
    </source>
</evidence>
<protein>
    <submittedName>
        <fullName evidence="2">Uncharacterized protein</fullName>
    </submittedName>
</protein>
<gene>
    <name evidence="2" type="ORF">SAMN05443572_106299</name>
</gene>
<proteinExistence type="predicted"/>
<sequence length="57" mass="6167">MRNSNSRMPGLIAHEIPDPPPERDRGLRAPTEEAPDALSAKPPVPPPPARPAVNPER</sequence>
<keyword evidence="3" id="KW-1185">Reference proteome</keyword>
<evidence type="ECO:0000313" key="2">
    <source>
        <dbReference type="EMBL" id="SEU21598.1"/>
    </source>
</evidence>
<dbReference type="EMBL" id="FOIB01000006">
    <property type="protein sequence ID" value="SEU21598.1"/>
    <property type="molecule type" value="Genomic_DNA"/>
</dbReference>
<dbReference type="RefSeq" id="WP_170300452.1">
    <property type="nucleotide sequence ID" value="NZ_BJXR01000027.1"/>
</dbReference>
<evidence type="ECO:0000256" key="1">
    <source>
        <dbReference type="SAM" id="MobiDB-lite"/>
    </source>
</evidence>
<comment type="caution">
    <text evidence="2">The sequence shown here is derived from an EMBL/GenBank/DDBJ whole genome shotgun (WGS) entry which is preliminary data.</text>
</comment>